<gene>
    <name evidence="2" type="ORF">APUU_10475S</name>
</gene>
<dbReference type="AlphaFoldDB" id="A0A7R7XA43"/>
<dbReference type="GeneID" id="64967652"/>
<dbReference type="PANTHER" id="PTHR11362:SF82">
    <property type="entry name" value="PHOSPHATIDYLETHANOLAMINE-BINDING PROTEIN 4"/>
    <property type="match status" value="1"/>
</dbReference>
<accession>A0A7R7XA43</accession>
<evidence type="ECO:0000256" key="1">
    <source>
        <dbReference type="SAM" id="SignalP"/>
    </source>
</evidence>
<dbReference type="SUPFAM" id="SSF49777">
    <property type="entry name" value="PEBP-like"/>
    <property type="match status" value="1"/>
</dbReference>
<dbReference type="RefSeq" id="XP_041549841.1">
    <property type="nucleotide sequence ID" value="XM_041701207.1"/>
</dbReference>
<keyword evidence="3" id="KW-1185">Reference proteome</keyword>
<reference evidence="2" key="1">
    <citation type="submission" date="2021-01" db="EMBL/GenBank/DDBJ databases">
        <authorList>
            <consortium name="Aspergillus puulaauensis MK2 genome sequencing consortium"/>
            <person name="Kazuki M."/>
            <person name="Futagami T."/>
        </authorList>
    </citation>
    <scope>NUCLEOTIDE SEQUENCE</scope>
    <source>
        <strain evidence="2">MK2</strain>
    </source>
</reference>
<dbReference type="InterPro" id="IPR008914">
    <property type="entry name" value="PEBP"/>
</dbReference>
<reference evidence="2" key="2">
    <citation type="submission" date="2021-02" db="EMBL/GenBank/DDBJ databases">
        <title>Aspergillus puulaauensis MK2 genome sequence.</title>
        <authorList>
            <person name="Futagami T."/>
            <person name="Mori K."/>
            <person name="Kadooka C."/>
            <person name="Tanaka T."/>
        </authorList>
    </citation>
    <scope>NUCLEOTIDE SEQUENCE</scope>
    <source>
        <strain evidence="2">MK2</strain>
    </source>
</reference>
<feature type="chain" id="PRO_5031191977" description="Phosphatidylethanolamine-binding protein" evidence="1">
    <location>
        <begin position="20"/>
        <end position="202"/>
    </location>
</feature>
<dbReference type="EMBL" id="AP024443">
    <property type="protein sequence ID" value="BCS17647.1"/>
    <property type="molecule type" value="Genomic_DNA"/>
</dbReference>
<sequence>MFKLISGLTIGLNVALATAQTSEGFIYQTNNPIIVNYGDDVGSPWSPGDTVPADETTAPPQVGFPYGRGGDSEVSNNELVLIMVDSDSETPDGSTATLNLLHSGLKRDQELTQTDNYLFYPVTSKKAPEAKYLAPSPEKGSGVHNYTLLLFEHPEGGFNFPDSYAKFKPNTTEARAGFPLKDFVDDLGLGEPFAGTWLTEKA</sequence>
<dbReference type="KEGG" id="apuu:APUU_10475S"/>
<evidence type="ECO:0000313" key="3">
    <source>
        <dbReference type="Proteomes" id="UP000654913"/>
    </source>
</evidence>
<keyword evidence="1" id="KW-0732">Signal</keyword>
<dbReference type="Proteomes" id="UP000654913">
    <property type="component" value="Chromosome 1"/>
</dbReference>
<feature type="signal peptide" evidence="1">
    <location>
        <begin position="1"/>
        <end position="19"/>
    </location>
</feature>
<dbReference type="CDD" id="cd00866">
    <property type="entry name" value="PEBP_euk"/>
    <property type="match status" value="1"/>
</dbReference>
<evidence type="ECO:0008006" key="4">
    <source>
        <dbReference type="Google" id="ProtNLM"/>
    </source>
</evidence>
<proteinExistence type="predicted"/>
<dbReference type="Pfam" id="PF01161">
    <property type="entry name" value="PBP"/>
    <property type="match status" value="1"/>
</dbReference>
<dbReference type="InterPro" id="IPR035810">
    <property type="entry name" value="PEBP_euk"/>
</dbReference>
<name>A0A7R7XA43_9EURO</name>
<dbReference type="InterPro" id="IPR036610">
    <property type="entry name" value="PEBP-like_sf"/>
</dbReference>
<organism evidence="2 3">
    <name type="scientific">Aspergillus puulaauensis</name>
    <dbReference type="NCBI Taxonomy" id="1220207"/>
    <lineage>
        <taxon>Eukaryota</taxon>
        <taxon>Fungi</taxon>
        <taxon>Dikarya</taxon>
        <taxon>Ascomycota</taxon>
        <taxon>Pezizomycotina</taxon>
        <taxon>Eurotiomycetes</taxon>
        <taxon>Eurotiomycetidae</taxon>
        <taxon>Eurotiales</taxon>
        <taxon>Aspergillaceae</taxon>
        <taxon>Aspergillus</taxon>
    </lineage>
</organism>
<evidence type="ECO:0000313" key="2">
    <source>
        <dbReference type="EMBL" id="BCS17647.1"/>
    </source>
</evidence>
<dbReference type="Gene3D" id="3.90.280.10">
    <property type="entry name" value="PEBP-like"/>
    <property type="match status" value="1"/>
</dbReference>
<dbReference type="OrthoDB" id="440553at2759"/>
<dbReference type="PANTHER" id="PTHR11362">
    <property type="entry name" value="PHOSPHATIDYLETHANOLAMINE-BINDING PROTEIN"/>
    <property type="match status" value="1"/>
</dbReference>
<protein>
    <recommendedName>
        <fullName evidence="4">Phosphatidylethanolamine-binding protein</fullName>
    </recommendedName>
</protein>